<reference evidence="1" key="1">
    <citation type="submission" date="2020-03" db="EMBL/GenBank/DDBJ databases">
        <title>The deep terrestrial virosphere.</title>
        <authorList>
            <person name="Holmfeldt K."/>
            <person name="Nilsson E."/>
            <person name="Simone D."/>
            <person name="Lopez-Fernandez M."/>
            <person name="Wu X."/>
            <person name="de Brujin I."/>
            <person name="Lundin D."/>
            <person name="Andersson A."/>
            <person name="Bertilsson S."/>
            <person name="Dopson M."/>
        </authorList>
    </citation>
    <scope>NUCLEOTIDE SEQUENCE</scope>
    <source>
        <strain evidence="1">MM415B02461</strain>
    </source>
</reference>
<proteinExistence type="predicted"/>
<protein>
    <submittedName>
        <fullName evidence="1">Uncharacterized protein</fullName>
    </submittedName>
</protein>
<evidence type="ECO:0000313" key="1">
    <source>
        <dbReference type="EMBL" id="QJA90012.1"/>
    </source>
</evidence>
<organism evidence="1">
    <name type="scientific">viral metagenome</name>
    <dbReference type="NCBI Taxonomy" id="1070528"/>
    <lineage>
        <taxon>unclassified sequences</taxon>
        <taxon>metagenomes</taxon>
        <taxon>organismal metagenomes</taxon>
    </lineage>
</organism>
<sequence>MDRLYTVTIEYLGLKKQDKFTASTICLSQDGTFLVMDSDGKTVRFDAKDCKVEQIAAHVIILRGYTYTPANMPRHITAYCVYANGETTCYR</sequence>
<accession>A0A6M3L883</accession>
<dbReference type="EMBL" id="MT142884">
    <property type="protein sequence ID" value="QJA90012.1"/>
    <property type="molecule type" value="Genomic_DNA"/>
</dbReference>
<name>A0A6M3L883_9ZZZZ</name>
<gene>
    <name evidence="1" type="ORF">MM415B02461_0014</name>
</gene>
<dbReference type="AlphaFoldDB" id="A0A6M3L883"/>